<feature type="signal peptide" evidence="11">
    <location>
        <begin position="1"/>
        <end position="21"/>
    </location>
</feature>
<dbReference type="PROSITE" id="PS51257">
    <property type="entry name" value="PROKAR_LIPOPROTEIN"/>
    <property type="match status" value="1"/>
</dbReference>
<feature type="domain" description="Porin" evidence="12">
    <location>
        <begin position="8"/>
        <end position="374"/>
    </location>
</feature>
<reference evidence="13 14" key="1">
    <citation type="journal article" date="2017" name="Int. J. Syst. Evol. Microbiol.">
        <title>Ramlibacter alkalitolerans sp. nov., alkali-tolerant bacterium isolated from soil of ginseng.</title>
        <authorList>
            <person name="Lee D.H."/>
            <person name="Cha C.J."/>
        </authorList>
    </citation>
    <scope>NUCLEOTIDE SEQUENCE [LARGE SCALE GENOMIC DNA]</scope>
    <source>
        <strain evidence="13 14">KACC 19305</strain>
    </source>
</reference>
<keyword evidence="5" id="KW-0812">Transmembrane</keyword>
<comment type="subcellular location">
    <subcellularLocation>
        <location evidence="1">Cell outer membrane</location>
        <topology evidence="1">Multi-pass membrane protein</topology>
    </subcellularLocation>
</comment>
<dbReference type="Pfam" id="PF13609">
    <property type="entry name" value="Porin_4"/>
    <property type="match status" value="1"/>
</dbReference>
<keyword evidence="6 11" id="KW-0732">Signal</keyword>
<evidence type="ECO:0000256" key="4">
    <source>
        <dbReference type="ARBA" id="ARBA00022452"/>
    </source>
</evidence>
<comment type="subunit">
    <text evidence="2">Homotrimer.</text>
</comment>
<dbReference type="InterPro" id="IPR050298">
    <property type="entry name" value="Gram-neg_bact_OMP"/>
</dbReference>
<dbReference type="PANTHER" id="PTHR34501">
    <property type="entry name" value="PROTEIN YDDL-RELATED"/>
    <property type="match status" value="1"/>
</dbReference>
<dbReference type="CDD" id="cd00342">
    <property type="entry name" value="gram_neg_porins"/>
    <property type="match status" value="1"/>
</dbReference>
<evidence type="ECO:0000256" key="2">
    <source>
        <dbReference type="ARBA" id="ARBA00011233"/>
    </source>
</evidence>
<evidence type="ECO:0000313" key="14">
    <source>
        <dbReference type="Proteomes" id="UP000622707"/>
    </source>
</evidence>
<dbReference type="Gene3D" id="2.40.160.10">
    <property type="entry name" value="Porin"/>
    <property type="match status" value="1"/>
</dbReference>
<evidence type="ECO:0000259" key="12">
    <source>
        <dbReference type="Pfam" id="PF13609"/>
    </source>
</evidence>
<keyword evidence="10" id="KW-0998">Cell outer membrane</keyword>
<accession>A0ABS1JIP9</accession>
<dbReference type="Proteomes" id="UP000622707">
    <property type="component" value="Unassembled WGS sequence"/>
</dbReference>
<evidence type="ECO:0000256" key="8">
    <source>
        <dbReference type="ARBA" id="ARBA00023114"/>
    </source>
</evidence>
<evidence type="ECO:0000313" key="13">
    <source>
        <dbReference type="EMBL" id="MBL0424105.1"/>
    </source>
</evidence>
<keyword evidence="8" id="KW-0626">Porin</keyword>
<evidence type="ECO:0000256" key="5">
    <source>
        <dbReference type="ARBA" id="ARBA00022692"/>
    </source>
</evidence>
<organism evidence="13 14">
    <name type="scientific">Ramlibacter alkalitolerans</name>
    <dbReference type="NCBI Taxonomy" id="2039631"/>
    <lineage>
        <taxon>Bacteria</taxon>
        <taxon>Pseudomonadati</taxon>
        <taxon>Pseudomonadota</taxon>
        <taxon>Betaproteobacteria</taxon>
        <taxon>Burkholderiales</taxon>
        <taxon>Comamonadaceae</taxon>
        <taxon>Ramlibacter</taxon>
    </lineage>
</organism>
<dbReference type="InterPro" id="IPR033900">
    <property type="entry name" value="Gram_neg_porin_domain"/>
</dbReference>
<keyword evidence="9" id="KW-0472">Membrane</keyword>
<name>A0ABS1JIP9_9BURK</name>
<dbReference type="EMBL" id="JAEQND010000002">
    <property type="protein sequence ID" value="MBL0424105.1"/>
    <property type="molecule type" value="Genomic_DNA"/>
</dbReference>
<keyword evidence="4" id="KW-1134">Transmembrane beta strand</keyword>
<feature type="chain" id="PRO_5045677177" evidence="11">
    <location>
        <begin position="22"/>
        <end position="405"/>
    </location>
</feature>
<evidence type="ECO:0000256" key="9">
    <source>
        <dbReference type="ARBA" id="ARBA00023136"/>
    </source>
</evidence>
<evidence type="ECO:0000256" key="1">
    <source>
        <dbReference type="ARBA" id="ARBA00004571"/>
    </source>
</evidence>
<dbReference type="PANTHER" id="PTHR34501:SF9">
    <property type="entry name" value="MAJOR OUTER MEMBRANE PROTEIN P.IA"/>
    <property type="match status" value="1"/>
</dbReference>
<comment type="caution">
    <text evidence="13">The sequence shown here is derived from an EMBL/GenBank/DDBJ whole genome shotgun (WGS) entry which is preliminary data.</text>
</comment>
<proteinExistence type="predicted"/>
<keyword evidence="7" id="KW-0406">Ion transport</keyword>
<evidence type="ECO:0000256" key="6">
    <source>
        <dbReference type="ARBA" id="ARBA00022729"/>
    </source>
</evidence>
<evidence type="ECO:0000256" key="3">
    <source>
        <dbReference type="ARBA" id="ARBA00022448"/>
    </source>
</evidence>
<keyword evidence="14" id="KW-1185">Reference proteome</keyword>
<evidence type="ECO:0000256" key="11">
    <source>
        <dbReference type="SAM" id="SignalP"/>
    </source>
</evidence>
<dbReference type="InterPro" id="IPR023614">
    <property type="entry name" value="Porin_dom_sf"/>
</dbReference>
<sequence>MKTPIALAAATLAAACGPALAQSSVTLYGTIDLGILSINHVSASRLGYVPSGADGGRATQMKDGGIGASNWGLRGREDLGGGLAATFQLQGNINAKDGTTGGPNSAAGTSFFNQFSTVGLAGAWGEVKVGRQVSPMYYAMASTDARGARYFGSMLTGLVALNSASGVFAGNNSNPAFGTIYNDNAIVYNAPAWNGLSLSAEYAFGDTAGSAKANSQQALAAIYANGGLRLSALWYNGYGNNLGTATALFTAASGSAAAGAAAAAAAGFSPTANTNRLQSVGALYTLGAWTVSGAYMQARNPAHAVVPNGSDRLDLWSVGAGWRPTPLLNVTAGYYRVKDKRNVGNHASQLAVGAEYALSKRTLLYAEGAVVRNAGANMNFSPVYATPVPADTNVHAVMAGIRHTF</sequence>
<gene>
    <name evidence="13" type="ORF">JI746_03210</name>
</gene>
<dbReference type="RefSeq" id="WP_201687355.1">
    <property type="nucleotide sequence ID" value="NZ_JAEQND010000002.1"/>
</dbReference>
<evidence type="ECO:0000256" key="7">
    <source>
        <dbReference type="ARBA" id="ARBA00023065"/>
    </source>
</evidence>
<evidence type="ECO:0000256" key="10">
    <source>
        <dbReference type="ARBA" id="ARBA00023237"/>
    </source>
</evidence>
<dbReference type="SUPFAM" id="SSF56935">
    <property type="entry name" value="Porins"/>
    <property type="match status" value="1"/>
</dbReference>
<protein>
    <submittedName>
        <fullName evidence="13">Porin</fullName>
    </submittedName>
</protein>
<keyword evidence="3" id="KW-0813">Transport</keyword>